<accession>A0ABR9AS30</accession>
<sequence length="309" mass="36583">MSIVYSNDLLSSIDRSVNKLHEIISKLSDDNLINQGLFLMSTTFFEATLRDVMNKILISNPEKLKKDNFTINKYDLSSLGDSIILKNVIENELFNLFKGNVKEQLIYIIELIANIKSSNLKNKSKNEEIINVIIKCSDISIYRNCLVHNLGEKSKNFDESVQYYISEDNKLNFSTQLIKIFIEDYLSFFKMLKEKIQKNSEFKEKTRLERLRQLWDDCFGSPLLNFDDYWLTDIKQDLIVKIKYPDSEHGLSSSERIYLSIWRHQYYNSIKTEEFLLCSVDENKLYKIYKVLSEVEFYYMYQQANPIRN</sequence>
<dbReference type="RefSeq" id="WP_192023379.1">
    <property type="nucleotide sequence ID" value="NZ_JACYTN010000001.1"/>
</dbReference>
<protein>
    <submittedName>
        <fullName evidence="1">Uncharacterized protein</fullName>
    </submittedName>
</protein>
<name>A0ABR9AS30_9BACL</name>
<proteinExistence type="predicted"/>
<evidence type="ECO:0000313" key="1">
    <source>
        <dbReference type="EMBL" id="MBD8496904.1"/>
    </source>
</evidence>
<organism evidence="1 2">
    <name type="scientific">Paenibacillus arenosi</name>
    <dbReference type="NCBI Taxonomy" id="2774142"/>
    <lineage>
        <taxon>Bacteria</taxon>
        <taxon>Bacillati</taxon>
        <taxon>Bacillota</taxon>
        <taxon>Bacilli</taxon>
        <taxon>Bacillales</taxon>
        <taxon>Paenibacillaceae</taxon>
        <taxon>Paenibacillus</taxon>
    </lineage>
</organism>
<evidence type="ECO:0000313" key="2">
    <source>
        <dbReference type="Proteomes" id="UP000634529"/>
    </source>
</evidence>
<reference evidence="1 2" key="1">
    <citation type="submission" date="2020-09" db="EMBL/GenBank/DDBJ databases">
        <title>Paenibacillus sp. CAU 1523 isolated from sand of Haeundae Beach.</title>
        <authorList>
            <person name="Kim W."/>
        </authorList>
    </citation>
    <scope>NUCLEOTIDE SEQUENCE [LARGE SCALE GENOMIC DNA]</scope>
    <source>
        <strain evidence="1 2">CAU 1523</strain>
    </source>
</reference>
<comment type="caution">
    <text evidence="1">The sequence shown here is derived from an EMBL/GenBank/DDBJ whole genome shotgun (WGS) entry which is preliminary data.</text>
</comment>
<keyword evidence="2" id="KW-1185">Reference proteome</keyword>
<gene>
    <name evidence="1" type="ORF">IFO66_01155</name>
</gene>
<dbReference type="Proteomes" id="UP000634529">
    <property type="component" value="Unassembled WGS sequence"/>
</dbReference>
<dbReference type="EMBL" id="JACYTN010000001">
    <property type="protein sequence ID" value="MBD8496904.1"/>
    <property type="molecule type" value="Genomic_DNA"/>
</dbReference>